<dbReference type="PANTHER" id="PTHR11662">
    <property type="entry name" value="SOLUTE CARRIER FAMILY 17"/>
    <property type="match status" value="1"/>
</dbReference>
<name>A0A5N5T3Y6_9CRUS</name>
<keyword evidence="4 5" id="KW-0472">Membrane</keyword>
<dbReference type="Proteomes" id="UP000326759">
    <property type="component" value="Unassembled WGS sequence"/>
</dbReference>
<protein>
    <submittedName>
        <fullName evidence="6">Putative inorganic phosphate cotransporter</fullName>
    </submittedName>
</protein>
<dbReference type="GO" id="GO:0006820">
    <property type="term" value="P:monoatomic anion transport"/>
    <property type="evidence" value="ECO:0007669"/>
    <property type="project" value="TreeGrafter"/>
</dbReference>
<keyword evidence="7" id="KW-1185">Reference proteome</keyword>
<feature type="transmembrane region" description="Helical" evidence="5">
    <location>
        <begin position="7"/>
        <end position="33"/>
    </location>
</feature>
<dbReference type="InterPro" id="IPR036259">
    <property type="entry name" value="MFS_trans_sf"/>
</dbReference>
<gene>
    <name evidence="6" type="primary">Picot_3</name>
    <name evidence="6" type="ORF">Anas_14031</name>
</gene>
<dbReference type="SUPFAM" id="SSF103473">
    <property type="entry name" value="MFS general substrate transporter"/>
    <property type="match status" value="1"/>
</dbReference>
<dbReference type="AlphaFoldDB" id="A0A5N5T3Y6"/>
<evidence type="ECO:0000313" key="7">
    <source>
        <dbReference type="Proteomes" id="UP000326759"/>
    </source>
</evidence>
<feature type="transmembrane region" description="Helical" evidence="5">
    <location>
        <begin position="53"/>
        <end position="70"/>
    </location>
</feature>
<evidence type="ECO:0000256" key="5">
    <source>
        <dbReference type="SAM" id="Phobius"/>
    </source>
</evidence>
<sequence length="124" mass="14189">MFHGISLHVWAIAIAHSGSTFGISFMITQLPLYLSSVIGLNIKSNGFLSSLPYLTRFIGSNIINWLTTYLERKTKWKKKTWFRICSFLNYWNVGMIIKAIQNKYTTVALSTPYMSEDVSEVLVN</sequence>
<evidence type="ECO:0000313" key="6">
    <source>
        <dbReference type="EMBL" id="KAB7501244.1"/>
    </source>
</evidence>
<dbReference type="GO" id="GO:0016020">
    <property type="term" value="C:membrane"/>
    <property type="evidence" value="ECO:0007669"/>
    <property type="project" value="UniProtKB-SubCell"/>
</dbReference>
<evidence type="ECO:0000256" key="4">
    <source>
        <dbReference type="ARBA" id="ARBA00023136"/>
    </source>
</evidence>
<dbReference type="GO" id="GO:0022857">
    <property type="term" value="F:transmembrane transporter activity"/>
    <property type="evidence" value="ECO:0007669"/>
    <property type="project" value="TreeGrafter"/>
</dbReference>
<keyword evidence="2 5" id="KW-0812">Transmembrane</keyword>
<dbReference type="EMBL" id="SEYY01011254">
    <property type="protein sequence ID" value="KAB7501244.1"/>
    <property type="molecule type" value="Genomic_DNA"/>
</dbReference>
<evidence type="ECO:0000256" key="3">
    <source>
        <dbReference type="ARBA" id="ARBA00022989"/>
    </source>
</evidence>
<dbReference type="OrthoDB" id="6380284at2759"/>
<organism evidence="6 7">
    <name type="scientific">Armadillidium nasatum</name>
    <dbReference type="NCBI Taxonomy" id="96803"/>
    <lineage>
        <taxon>Eukaryota</taxon>
        <taxon>Metazoa</taxon>
        <taxon>Ecdysozoa</taxon>
        <taxon>Arthropoda</taxon>
        <taxon>Crustacea</taxon>
        <taxon>Multicrustacea</taxon>
        <taxon>Malacostraca</taxon>
        <taxon>Eumalacostraca</taxon>
        <taxon>Peracarida</taxon>
        <taxon>Isopoda</taxon>
        <taxon>Oniscidea</taxon>
        <taxon>Crinocheta</taxon>
        <taxon>Armadillidiidae</taxon>
        <taxon>Armadillidium</taxon>
    </lineage>
</organism>
<comment type="subcellular location">
    <subcellularLocation>
        <location evidence="1">Membrane</location>
        <topology evidence="1">Multi-pass membrane protein</topology>
    </subcellularLocation>
</comment>
<keyword evidence="3 5" id="KW-1133">Transmembrane helix</keyword>
<reference evidence="6 7" key="1">
    <citation type="journal article" date="2019" name="PLoS Biol.">
        <title>Sex chromosomes control vertical transmission of feminizing Wolbachia symbionts in an isopod.</title>
        <authorList>
            <person name="Becking T."/>
            <person name="Chebbi M.A."/>
            <person name="Giraud I."/>
            <person name="Moumen B."/>
            <person name="Laverre T."/>
            <person name="Caubet Y."/>
            <person name="Peccoud J."/>
            <person name="Gilbert C."/>
            <person name="Cordaux R."/>
        </authorList>
    </citation>
    <scope>NUCLEOTIDE SEQUENCE [LARGE SCALE GENOMIC DNA]</scope>
    <source>
        <strain evidence="6">ANa2</strain>
        <tissue evidence="6">Whole body excluding digestive tract and cuticle</tissue>
    </source>
</reference>
<comment type="caution">
    <text evidence="6">The sequence shown here is derived from an EMBL/GenBank/DDBJ whole genome shotgun (WGS) entry which is preliminary data.</text>
</comment>
<proteinExistence type="predicted"/>
<dbReference type="InterPro" id="IPR050382">
    <property type="entry name" value="MFS_Na/Anion_cotransporter"/>
</dbReference>
<evidence type="ECO:0000256" key="1">
    <source>
        <dbReference type="ARBA" id="ARBA00004141"/>
    </source>
</evidence>
<accession>A0A5N5T3Y6</accession>
<evidence type="ECO:0000256" key="2">
    <source>
        <dbReference type="ARBA" id="ARBA00022692"/>
    </source>
</evidence>
<dbReference type="PANTHER" id="PTHR11662:SF399">
    <property type="entry name" value="FI19708P1-RELATED"/>
    <property type="match status" value="1"/>
</dbReference>
<dbReference type="Gene3D" id="1.20.1250.20">
    <property type="entry name" value="MFS general substrate transporter like domains"/>
    <property type="match status" value="1"/>
</dbReference>